<organism evidence="1 2">
    <name type="scientific">Coccomyxa viridis</name>
    <dbReference type="NCBI Taxonomy" id="1274662"/>
    <lineage>
        <taxon>Eukaryota</taxon>
        <taxon>Viridiplantae</taxon>
        <taxon>Chlorophyta</taxon>
        <taxon>core chlorophytes</taxon>
        <taxon>Trebouxiophyceae</taxon>
        <taxon>Trebouxiophyceae incertae sedis</taxon>
        <taxon>Coccomyxaceae</taxon>
        <taxon>Coccomyxa</taxon>
    </lineage>
</organism>
<reference evidence="1 2" key="1">
    <citation type="submission" date="2023-10" db="EMBL/GenBank/DDBJ databases">
        <authorList>
            <person name="Maclean D."/>
            <person name="Macfadyen A."/>
        </authorList>
    </citation>
    <scope>NUCLEOTIDE SEQUENCE [LARGE SCALE GENOMIC DNA]</scope>
</reference>
<evidence type="ECO:0000313" key="2">
    <source>
        <dbReference type="Proteomes" id="UP001314263"/>
    </source>
</evidence>
<protein>
    <submittedName>
        <fullName evidence="1">Uncharacterized protein</fullName>
    </submittedName>
</protein>
<evidence type="ECO:0000313" key="1">
    <source>
        <dbReference type="EMBL" id="CAK0784682.1"/>
    </source>
</evidence>
<comment type="caution">
    <text evidence="1">The sequence shown here is derived from an EMBL/GenBank/DDBJ whole genome shotgun (WGS) entry which is preliminary data.</text>
</comment>
<name>A0AAV1IC47_9CHLO</name>
<gene>
    <name evidence="1" type="ORF">CVIRNUC_007886</name>
</gene>
<accession>A0AAV1IC47</accession>
<dbReference type="EMBL" id="CAUYUE010000011">
    <property type="protein sequence ID" value="CAK0784682.1"/>
    <property type="molecule type" value="Genomic_DNA"/>
</dbReference>
<proteinExistence type="predicted"/>
<dbReference type="AlphaFoldDB" id="A0AAV1IC47"/>
<sequence>MSAASLSSGRATLDSIPGSAKDEALLSTIDQDESYRDKLRREYAESYPNKVLALFDLDQIRRSMYQELRQNYATNLSWARSLEIDPFAEGFDPTSPAPPELSSWLYLFYSYLQLEEAYAETCEWLHMRDPQECRRLTDPPAPKRSFKEGAQEVWRFSLSLCWTAERGRPGSRASQHKRY</sequence>
<dbReference type="Proteomes" id="UP001314263">
    <property type="component" value="Unassembled WGS sequence"/>
</dbReference>
<keyword evidence="2" id="KW-1185">Reference proteome</keyword>